<dbReference type="KEGG" id="ypy:YPK_0797"/>
<gene>
    <name evidence="1" type="ordered locus">YPK_0797</name>
</gene>
<proteinExistence type="predicted"/>
<reference evidence="1" key="1">
    <citation type="submission" date="2008-02" db="EMBL/GenBank/DDBJ databases">
        <title>Complete sequence of Yersinia pseudotuberculosis YPIII.</title>
        <authorList>
            <consortium name="US DOE Joint Genome Institute"/>
            <person name="Challacombe J.F."/>
            <person name="Bruce D."/>
            <person name="Detter J.C."/>
            <person name="Green L."/>
            <person name="Land M."/>
            <person name="Munk C."/>
            <person name="Lindler L.E."/>
            <person name="Nikolich M.P."/>
            <person name="Brettin T."/>
        </authorList>
    </citation>
    <scope>NUCLEOTIDE SEQUENCE</scope>
    <source>
        <strain evidence="1">YPIII</strain>
    </source>
</reference>
<organism evidence="1">
    <name type="scientific">Yersinia pseudotuberculosis serotype O:3 (strain YPIII)</name>
    <dbReference type="NCBI Taxonomy" id="502800"/>
    <lineage>
        <taxon>Bacteria</taxon>
        <taxon>Pseudomonadati</taxon>
        <taxon>Pseudomonadota</taxon>
        <taxon>Gammaproteobacteria</taxon>
        <taxon>Enterobacterales</taxon>
        <taxon>Yersiniaceae</taxon>
        <taxon>Yersinia</taxon>
    </lineage>
</organism>
<dbReference type="PATRIC" id="fig|502800.11.peg.1423"/>
<protein>
    <submittedName>
        <fullName evidence="1">Uncharacterized protein</fullName>
    </submittedName>
</protein>
<sequence length="51" mass="5610">MANVDVKYLIFQHRLGEKNMDSGAVGINVIAVRHVAEAFNLNMNTAPANRV</sequence>
<evidence type="ECO:0000313" key="1">
    <source>
        <dbReference type="EMBL" id="ACA67098.1"/>
    </source>
</evidence>
<accession>A0A0H3B0C3</accession>
<name>A0A0H3B0C3_YERPY</name>
<dbReference type="EMBL" id="CP000950">
    <property type="protein sequence ID" value="ACA67098.1"/>
    <property type="molecule type" value="Genomic_DNA"/>
</dbReference>
<dbReference type="AlphaFoldDB" id="A0A0H3B0C3"/>